<dbReference type="SMART" id="SM00852">
    <property type="entry name" value="MoCF_biosynth"/>
    <property type="match status" value="1"/>
</dbReference>
<dbReference type="OrthoDB" id="9801454at2"/>
<evidence type="ECO:0000259" key="2">
    <source>
        <dbReference type="SMART" id="SM00852"/>
    </source>
</evidence>
<dbReference type="NCBIfam" id="NF001813">
    <property type="entry name" value="PRK00549.1"/>
    <property type="match status" value="1"/>
</dbReference>
<dbReference type="NCBIfam" id="TIGR00200">
    <property type="entry name" value="cinA_nterm"/>
    <property type="match status" value="1"/>
</dbReference>
<dbReference type="Gene3D" id="3.40.980.10">
    <property type="entry name" value="MoaB/Mog-like domain"/>
    <property type="match status" value="1"/>
</dbReference>
<dbReference type="AlphaFoldDB" id="A0A2P8G940"/>
<dbReference type="PANTHER" id="PTHR13939:SF0">
    <property type="entry name" value="NMN AMIDOHYDROLASE-LIKE PROTEIN YFAY"/>
    <property type="match status" value="1"/>
</dbReference>
<protein>
    <recommendedName>
        <fullName evidence="1">CinA-like protein</fullName>
    </recommendedName>
</protein>
<dbReference type="InterPro" id="IPR008135">
    <property type="entry name" value="Competence-induced_CinA"/>
</dbReference>
<dbReference type="HAMAP" id="MF_00226_B">
    <property type="entry name" value="CinA_B"/>
    <property type="match status" value="1"/>
</dbReference>
<dbReference type="Pfam" id="PF02464">
    <property type="entry name" value="CinA"/>
    <property type="match status" value="1"/>
</dbReference>
<dbReference type="InterPro" id="IPR036653">
    <property type="entry name" value="CinA-like_C"/>
</dbReference>
<dbReference type="PIRSF" id="PIRSF006728">
    <property type="entry name" value="CinA"/>
    <property type="match status" value="1"/>
</dbReference>
<dbReference type="Gene3D" id="3.90.950.20">
    <property type="entry name" value="CinA-like"/>
    <property type="match status" value="1"/>
</dbReference>
<evidence type="ECO:0000313" key="3">
    <source>
        <dbReference type="EMBL" id="PSL30492.1"/>
    </source>
</evidence>
<dbReference type="SUPFAM" id="SSF142433">
    <property type="entry name" value="CinA-like"/>
    <property type="match status" value="1"/>
</dbReference>
<evidence type="ECO:0000256" key="1">
    <source>
        <dbReference type="HAMAP-Rule" id="MF_00226"/>
    </source>
</evidence>
<dbReference type="EMBL" id="PYAS01000004">
    <property type="protein sequence ID" value="PSL30492.1"/>
    <property type="molecule type" value="Genomic_DNA"/>
</dbReference>
<proteinExistence type="inferred from homology"/>
<dbReference type="Pfam" id="PF18146">
    <property type="entry name" value="CinA_KH"/>
    <property type="match status" value="1"/>
</dbReference>
<dbReference type="InterPro" id="IPR001453">
    <property type="entry name" value="MoaB/Mog_dom"/>
</dbReference>
<dbReference type="InterPro" id="IPR036425">
    <property type="entry name" value="MoaB/Mog-like_dom_sf"/>
</dbReference>
<dbReference type="InterPro" id="IPR041424">
    <property type="entry name" value="CinA_KH"/>
</dbReference>
<dbReference type="InterPro" id="IPR008136">
    <property type="entry name" value="CinA_C"/>
</dbReference>
<dbReference type="SUPFAM" id="SSF53218">
    <property type="entry name" value="Molybdenum cofactor biosynthesis proteins"/>
    <property type="match status" value="1"/>
</dbReference>
<feature type="domain" description="MoaB/Mog" evidence="2">
    <location>
        <begin position="8"/>
        <end position="175"/>
    </location>
</feature>
<accession>A0A2P8G940</accession>
<reference evidence="3 4" key="1">
    <citation type="submission" date="2018-03" db="EMBL/GenBank/DDBJ databases">
        <title>Genomic Encyclopedia of Archaeal and Bacterial Type Strains, Phase II (KMG-II): from individual species to whole genera.</title>
        <authorList>
            <person name="Goeker M."/>
        </authorList>
    </citation>
    <scope>NUCLEOTIDE SEQUENCE [LARGE SCALE GENOMIC DNA]</scope>
    <source>
        <strain evidence="3 4">DSM 29057</strain>
    </source>
</reference>
<dbReference type="NCBIfam" id="TIGR00177">
    <property type="entry name" value="molyb_syn"/>
    <property type="match status" value="1"/>
</dbReference>
<dbReference type="CDD" id="cd00885">
    <property type="entry name" value="cinA"/>
    <property type="match status" value="1"/>
</dbReference>
<dbReference type="PANTHER" id="PTHR13939">
    <property type="entry name" value="NICOTINAMIDE-NUCLEOTIDE AMIDOHYDROLASE PNCC"/>
    <property type="match status" value="1"/>
</dbReference>
<keyword evidence="4" id="KW-1185">Reference proteome</keyword>
<gene>
    <name evidence="3" type="ORF">CLV60_104434</name>
</gene>
<organism evidence="3 4">
    <name type="scientific">Dyadobacter jiangsuensis</name>
    <dbReference type="NCBI Taxonomy" id="1591085"/>
    <lineage>
        <taxon>Bacteria</taxon>
        <taxon>Pseudomonadati</taxon>
        <taxon>Bacteroidota</taxon>
        <taxon>Cytophagia</taxon>
        <taxon>Cytophagales</taxon>
        <taxon>Spirosomataceae</taxon>
        <taxon>Dyadobacter</taxon>
    </lineage>
</organism>
<dbReference type="Proteomes" id="UP000241964">
    <property type="component" value="Unassembled WGS sequence"/>
</dbReference>
<comment type="caution">
    <text evidence="3">The sequence shown here is derived from an EMBL/GenBank/DDBJ whole genome shotgun (WGS) entry which is preliminary data.</text>
</comment>
<dbReference type="NCBIfam" id="TIGR00199">
    <property type="entry name" value="PncC_domain"/>
    <property type="match status" value="1"/>
</dbReference>
<evidence type="ECO:0000313" key="4">
    <source>
        <dbReference type="Proteomes" id="UP000241964"/>
    </source>
</evidence>
<dbReference type="Gene3D" id="3.30.70.2860">
    <property type="match status" value="1"/>
</dbReference>
<comment type="similarity">
    <text evidence="1">Belongs to the CinA family.</text>
</comment>
<sequence length="423" mass="46499">MISSARAEIITIGDEILFGQIVDTNTQWIGTQLTDIGIRPARKTSVGDNRQDILDAFTQASQRVNVVIVTGGLGPTRDDITKHTFCEYFGTELEINQDALALVTEFFAKRGRAMTEMNIQQAALPKNCTYIPNLWGTAPGMWFEKDGVIYVSLPGVPYEMKSLMEFEILPRLKARFSTHIIQHKQIRTIGIGESFLAEKISTWEDALPEHIKLAYLPHFGQVKLRLTGTGTDQAVLDKQLDEQIALVLPLIEEYVFGYDSDELETVIGTLLMNHNATVGTAESCTGGYVANQITSIPGSSRYYEGSVVSYSNDVKMSVLGVSRETLEAYGAVSEQTAREMAEGARRVLNTTFAISTTGIAGPDGGTPDKPVGTVWIACATPEETFTQLLTLRNNRKINIELTCSYALNLLRKTILKTSLAVKG</sequence>
<dbReference type="InterPro" id="IPR050101">
    <property type="entry name" value="CinA"/>
</dbReference>
<dbReference type="RefSeq" id="WP_106595355.1">
    <property type="nucleotide sequence ID" value="NZ_PYAS01000004.1"/>
</dbReference>
<dbReference type="Pfam" id="PF00994">
    <property type="entry name" value="MoCF_biosynth"/>
    <property type="match status" value="1"/>
</dbReference>
<name>A0A2P8G940_9BACT</name>